<sequence>SIQYHPVKVLIRKLQKPSTLACGMVVDILPTTTSSSLYHQPEKTPSFFLKPHDWQYAYQLRADHRVEPFSPQLATDYTAFIQSGETDAFLEHLLRSSSENDEENWDNGQTETALAHEMNIMYRSETAVYAQLSDLQGTTIPRLITAVTMNISPDGTNPEQREHFKTKGILLEHINGVILSDLLSLPPPDGIATSNWQDIVDQAVAIAPSLGDRDLLNQDVRPENFTVQRLPGHNFRVNMTDFGQSRLRRPAETDLEWGRAKHDQDEEGAIGLVMQRRLKKKLGVEIQFVASGRYLEFAELEE</sequence>
<dbReference type="Proteomes" id="UP001283341">
    <property type="component" value="Unassembled WGS sequence"/>
</dbReference>
<evidence type="ECO:0000313" key="2">
    <source>
        <dbReference type="Proteomes" id="UP001283341"/>
    </source>
</evidence>
<evidence type="ECO:0008006" key="3">
    <source>
        <dbReference type="Google" id="ProtNLM"/>
    </source>
</evidence>
<proteinExistence type="predicted"/>
<dbReference type="EMBL" id="JAUEDM010000004">
    <property type="protein sequence ID" value="KAK3318769.1"/>
    <property type="molecule type" value="Genomic_DNA"/>
</dbReference>
<organism evidence="1 2">
    <name type="scientific">Apodospora peruviana</name>
    <dbReference type="NCBI Taxonomy" id="516989"/>
    <lineage>
        <taxon>Eukaryota</taxon>
        <taxon>Fungi</taxon>
        <taxon>Dikarya</taxon>
        <taxon>Ascomycota</taxon>
        <taxon>Pezizomycotina</taxon>
        <taxon>Sordariomycetes</taxon>
        <taxon>Sordariomycetidae</taxon>
        <taxon>Sordariales</taxon>
        <taxon>Lasiosphaeriaceae</taxon>
        <taxon>Apodospora</taxon>
    </lineage>
</organism>
<reference evidence="1" key="1">
    <citation type="journal article" date="2023" name="Mol. Phylogenet. Evol.">
        <title>Genome-scale phylogeny and comparative genomics of the fungal order Sordariales.</title>
        <authorList>
            <person name="Hensen N."/>
            <person name="Bonometti L."/>
            <person name="Westerberg I."/>
            <person name="Brannstrom I.O."/>
            <person name="Guillou S."/>
            <person name="Cros-Aarteil S."/>
            <person name="Calhoun S."/>
            <person name="Haridas S."/>
            <person name="Kuo A."/>
            <person name="Mondo S."/>
            <person name="Pangilinan J."/>
            <person name="Riley R."/>
            <person name="LaButti K."/>
            <person name="Andreopoulos B."/>
            <person name="Lipzen A."/>
            <person name="Chen C."/>
            <person name="Yan M."/>
            <person name="Daum C."/>
            <person name="Ng V."/>
            <person name="Clum A."/>
            <person name="Steindorff A."/>
            <person name="Ohm R.A."/>
            <person name="Martin F."/>
            <person name="Silar P."/>
            <person name="Natvig D.O."/>
            <person name="Lalanne C."/>
            <person name="Gautier V."/>
            <person name="Ament-Velasquez S.L."/>
            <person name="Kruys A."/>
            <person name="Hutchinson M.I."/>
            <person name="Powell A.J."/>
            <person name="Barry K."/>
            <person name="Miller A.N."/>
            <person name="Grigoriev I.V."/>
            <person name="Debuchy R."/>
            <person name="Gladieux P."/>
            <person name="Hiltunen Thoren M."/>
            <person name="Johannesson H."/>
        </authorList>
    </citation>
    <scope>NUCLEOTIDE SEQUENCE</scope>
    <source>
        <strain evidence="1">CBS 118394</strain>
    </source>
</reference>
<dbReference type="AlphaFoldDB" id="A0AAE0M5M7"/>
<accession>A0AAE0M5M7</accession>
<name>A0AAE0M5M7_9PEZI</name>
<keyword evidence="2" id="KW-1185">Reference proteome</keyword>
<feature type="non-terminal residue" evidence="1">
    <location>
        <position position="1"/>
    </location>
</feature>
<evidence type="ECO:0000313" key="1">
    <source>
        <dbReference type="EMBL" id="KAK3318769.1"/>
    </source>
</evidence>
<protein>
    <recommendedName>
        <fullName evidence="3">Protein kinase domain-containing protein</fullName>
    </recommendedName>
</protein>
<comment type="caution">
    <text evidence="1">The sequence shown here is derived from an EMBL/GenBank/DDBJ whole genome shotgun (WGS) entry which is preliminary data.</text>
</comment>
<reference evidence="1" key="2">
    <citation type="submission" date="2023-06" db="EMBL/GenBank/DDBJ databases">
        <authorList>
            <consortium name="Lawrence Berkeley National Laboratory"/>
            <person name="Haridas S."/>
            <person name="Hensen N."/>
            <person name="Bonometti L."/>
            <person name="Westerberg I."/>
            <person name="Brannstrom I.O."/>
            <person name="Guillou S."/>
            <person name="Cros-Aarteil S."/>
            <person name="Calhoun S."/>
            <person name="Kuo A."/>
            <person name="Mondo S."/>
            <person name="Pangilinan J."/>
            <person name="Riley R."/>
            <person name="Labutti K."/>
            <person name="Andreopoulos B."/>
            <person name="Lipzen A."/>
            <person name="Chen C."/>
            <person name="Yanf M."/>
            <person name="Daum C."/>
            <person name="Ng V."/>
            <person name="Clum A."/>
            <person name="Steindorff A."/>
            <person name="Ohm R."/>
            <person name="Martin F."/>
            <person name="Silar P."/>
            <person name="Natvig D."/>
            <person name="Lalanne C."/>
            <person name="Gautier V."/>
            <person name="Ament-Velasquez S.L."/>
            <person name="Kruys A."/>
            <person name="Hutchinson M.I."/>
            <person name="Powell A.J."/>
            <person name="Barry K."/>
            <person name="Miller A.N."/>
            <person name="Grigoriev I.V."/>
            <person name="Debuchy R."/>
            <person name="Gladieux P."/>
            <person name="Thoren M.H."/>
            <person name="Johannesson H."/>
        </authorList>
    </citation>
    <scope>NUCLEOTIDE SEQUENCE</scope>
    <source>
        <strain evidence="1">CBS 118394</strain>
    </source>
</reference>
<gene>
    <name evidence="1" type="ORF">B0H66DRAFT_477849</name>
</gene>